<name>A0A5K1JV61_9APHY</name>
<dbReference type="PROSITE" id="PS00108">
    <property type="entry name" value="PROTEIN_KINASE_ST"/>
    <property type="match status" value="1"/>
</dbReference>
<dbReference type="AlphaFoldDB" id="A0A5K1JV61"/>
<dbReference type="EMBL" id="LR724343">
    <property type="protein sequence ID" value="VWO94923.1"/>
    <property type="molecule type" value="Genomic_DNA"/>
</dbReference>
<dbReference type="InterPro" id="IPR011009">
    <property type="entry name" value="Kinase-like_dom_sf"/>
</dbReference>
<feature type="compositionally biased region" description="Basic and acidic residues" evidence="2">
    <location>
        <begin position="344"/>
        <end position="360"/>
    </location>
</feature>
<dbReference type="EC" id="2.7.11.1" evidence="1"/>
<dbReference type="PROSITE" id="PS50011">
    <property type="entry name" value="PROTEIN_KINASE_DOM"/>
    <property type="match status" value="1"/>
</dbReference>
<evidence type="ECO:0000259" key="3">
    <source>
        <dbReference type="PROSITE" id="PS50011"/>
    </source>
</evidence>
<evidence type="ECO:0000256" key="2">
    <source>
        <dbReference type="SAM" id="MobiDB-lite"/>
    </source>
</evidence>
<dbReference type="Gene3D" id="1.10.510.10">
    <property type="entry name" value="Transferase(Phosphotransferase) domain 1"/>
    <property type="match status" value="1"/>
</dbReference>
<protein>
    <recommendedName>
        <fullName evidence="1">non-specific serine/threonine protein kinase</fullName>
        <ecNumber evidence="1">2.7.11.1</ecNumber>
    </recommendedName>
</protein>
<dbReference type="SUPFAM" id="SSF56112">
    <property type="entry name" value="Protein kinase-like (PK-like)"/>
    <property type="match status" value="1"/>
</dbReference>
<dbReference type="InterPro" id="IPR000719">
    <property type="entry name" value="Prot_kinase_dom"/>
</dbReference>
<gene>
    <name evidence="4" type="primary">I1RWQ2</name>
</gene>
<accession>A0A5K1JV61</accession>
<dbReference type="Pfam" id="PF00069">
    <property type="entry name" value="Pkinase"/>
    <property type="match status" value="1"/>
</dbReference>
<proteinExistence type="predicted"/>
<dbReference type="PANTHER" id="PTHR11909">
    <property type="entry name" value="CASEIN KINASE-RELATED"/>
    <property type="match status" value="1"/>
</dbReference>
<feature type="region of interest" description="Disordered" evidence="2">
    <location>
        <begin position="335"/>
        <end position="389"/>
    </location>
</feature>
<feature type="domain" description="Protein kinase" evidence="3">
    <location>
        <begin position="1"/>
        <end position="195"/>
    </location>
</feature>
<evidence type="ECO:0000256" key="1">
    <source>
        <dbReference type="ARBA" id="ARBA00012513"/>
    </source>
</evidence>
<dbReference type="InterPro" id="IPR008271">
    <property type="entry name" value="Ser/Thr_kinase_AS"/>
</dbReference>
<dbReference type="GO" id="GO:0004674">
    <property type="term" value="F:protein serine/threonine kinase activity"/>
    <property type="evidence" value="ECO:0007669"/>
    <property type="project" value="UniProtKB-EC"/>
</dbReference>
<sequence>MELLDCNLLDWFHSHPLTRRNFVTLVLQMRDRMQFAAVKHVHASGILHCDIKPENFMFGLGENAGRVYLIDFNLWTAWRSFDTPEHLTDDEEGTAAEGFRGTYRYASINCHLDGALSRRDDLESLAYSIFVLYAGGLPWSGRKDCKEILQSKQIWQQWGGLQGTCEYPLGDLVYYAQRLGFTEEPDYDGWRDAFWRVDNGDTTDFPLSEFDPLYDPADTATEKVPRNMDFVDWEGLRDKFFTVYYPATKNAGRMEYAAGSSHGYFAASSGWDFPLTMKPEDTIDGGQDLIRDFVQHISQPPTTEHPSLSSRCPQEIMRGFDDPIPYKIYIEEAKEGIEPDEASEDKSGGETVEDVGRKEIQSSGQQEQEPVWKETNQKVAEGVNEASDD</sequence>
<reference evidence="4" key="1">
    <citation type="submission" date="2019-10" db="EMBL/GenBank/DDBJ databases">
        <authorList>
            <person name="Nor Muhammad N."/>
        </authorList>
    </citation>
    <scope>NUCLEOTIDE SEQUENCE</scope>
</reference>
<dbReference type="GO" id="GO:0005524">
    <property type="term" value="F:ATP binding"/>
    <property type="evidence" value="ECO:0007669"/>
    <property type="project" value="InterPro"/>
</dbReference>
<dbReference type="InterPro" id="IPR050235">
    <property type="entry name" value="CK1_Ser-Thr_kinase"/>
</dbReference>
<evidence type="ECO:0000313" key="4">
    <source>
        <dbReference type="EMBL" id="VWO94923.1"/>
    </source>
</evidence>
<organism evidence="4">
    <name type="scientific">Ganoderma boninense</name>
    <dbReference type="NCBI Taxonomy" id="34458"/>
    <lineage>
        <taxon>Eukaryota</taxon>
        <taxon>Fungi</taxon>
        <taxon>Dikarya</taxon>
        <taxon>Basidiomycota</taxon>
        <taxon>Agaricomycotina</taxon>
        <taxon>Agaricomycetes</taxon>
        <taxon>Polyporales</taxon>
        <taxon>Polyporaceae</taxon>
        <taxon>Ganoderma</taxon>
    </lineage>
</organism>